<keyword evidence="3" id="KW-1185">Reference proteome</keyword>
<comment type="caution">
    <text evidence="2">The sequence shown here is derived from an EMBL/GenBank/DDBJ whole genome shotgun (WGS) entry which is preliminary data.</text>
</comment>
<evidence type="ECO:0008006" key="4">
    <source>
        <dbReference type="Google" id="ProtNLM"/>
    </source>
</evidence>
<dbReference type="Proteomes" id="UP000276133">
    <property type="component" value="Unassembled WGS sequence"/>
</dbReference>
<feature type="transmembrane region" description="Helical" evidence="1">
    <location>
        <begin position="32"/>
        <end position="54"/>
    </location>
</feature>
<keyword evidence="1" id="KW-0472">Membrane</keyword>
<evidence type="ECO:0000313" key="3">
    <source>
        <dbReference type="Proteomes" id="UP000276133"/>
    </source>
</evidence>
<sequence length="214" mass="24445">MENLKPKYTVQKSQAFKNLEALNNGQVFIPKWVVVCGSIVMTGLVAVFATSIALSVDKKPNGLYNEDCSGRSCEKYLGLKCINKVCLCPEDKFYLDSCRDFSTFNEPCRQKNHCKEEENLTCGLTSKCECSSGNFWNSERKRCVTRKTYYEVCDGNDCKEDLDLICNSGLCSCKNNSMPHINSHGSHNRYILRFQKLVLLFYGCDVRVMFNFNY</sequence>
<evidence type="ECO:0000256" key="1">
    <source>
        <dbReference type="SAM" id="Phobius"/>
    </source>
</evidence>
<organism evidence="2 3">
    <name type="scientific">Brachionus plicatilis</name>
    <name type="common">Marine rotifer</name>
    <name type="synonym">Brachionus muelleri</name>
    <dbReference type="NCBI Taxonomy" id="10195"/>
    <lineage>
        <taxon>Eukaryota</taxon>
        <taxon>Metazoa</taxon>
        <taxon>Spiralia</taxon>
        <taxon>Gnathifera</taxon>
        <taxon>Rotifera</taxon>
        <taxon>Eurotatoria</taxon>
        <taxon>Monogononta</taxon>
        <taxon>Pseudotrocha</taxon>
        <taxon>Ploima</taxon>
        <taxon>Brachionidae</taxon>
        <taxon>Brachionus</taxon>
    </lineage>
</organism>
<accession>A0A3M7S6X7</accession>
<proteinExistence type="predicted"/>
<keyword evidence="1" id="KW-0812">Transmembrane</keyword>
<protein>
    <recommendedName>
        <fullName evidence="4">Prion-like-(Q N-rich) domain-bearing 25</fullName>
    </recommendedName>
</protein>
<reference evidence="2 3" key="1">
    <citation type="journal article" date="2018" name="Sci. Rep.">
        <title>Genomic signatures of local adaptation to the degree of environmental predictability in rotifers.</title>
        <authorList>
            <person name="Franch-Gras L."/>
            <person name="Hahn C."/>
            <person name="Garcia-Roger E.M."/>
            <person name="Carmona M.J."/>
            <person name="Serra M."/>
            <person name="Gomez A."/>
        </authorList>
    </citation>
    <scope>NUCLEOTIDE SEQUENCE [LARGE SCALE GENOMIC DNA]</scope>
    <source>
        <strain evidence="2">HYR1</strain>
    </source>
</reference>
<evidence type="ECO:0000313" key="2">
    <source>
        <dbReference type="EMBL" id="RNA31584.1"/>
    </source>
</evidence>
<dbReference type="STRING" id="10195.A0A3M7S6X7"/>
<keyword evidence="1" id="KW-1133">Transmembrane helix</keyword>
<name>A0A3M7S6X7_BRAPC</name>
<dbReference type="EMBL" id="REGN01001921">
    <property type="protein sequence ID" value="RNA31584.1"/>
    <property type="molecule type" value="Genomic_DNA"/>
</dbReference>
<dbReference type="AlphaFoldDB" id="A0A3M7S6X7"/>
<gene>
    <name evidence="2" type="ORF">BpHYR1_010100</name>
</gene>